<accession>A0A2Z6P2T6</accession>
<dbReference type="SUPFAM" id="SSF81383">
    <property type="entry name" value="F-box domain"/>
    <property type="match status" value="1"/>
</dbReference>
<dbReference type="InterPro" id="IPR032675">
    <property type="entry name" value="LRR_dom_sf"/>
</dbReference>
<dbReference type="Gene3D" id="3.80.10.10">
    <property type="entry name" value="Ribonuclease Inhibitor"/>
    <property type="match status" value="2"/>
</dbReference>
<dbReference type="OrthoDB" id="2095648at2759"/>
<sequence length="283" mass="32021">MASSSIPLEEAESENIALPNWLALPIDITKNILRRLDTVEIVTNVCQVCPLSHNIFKDPLMGRTIHMSRSCGYLENIDIELFCTDDLLEFIAENANNLRCMRLTECLRISDKGFIEAVRKLPQLEEVDISFCNLSKDSLEVLGRSCPLLKSLKFAKRWNEPPGNDDDEAFVIAETMFGLSHLCLKGIDLTSVGLLAILDACPLLESLDIKGCYHPSLIDAASLKKRCLEQIKDLQLPIMNSFGDHYDDGHLSYLCSQIQDNAYVFHHHDSSLDDYFDNEDFYE</sequence>
<feature type="domain" description="F-box" evidence="1">
    <location>
        <begin position="21"/>
        <end position="59"/>
    </location>
</feature>
<reference evidence="3" key="1">
    <citation type="journal article" date="2017" name="Front. Plant Sci.">
        <title>Climate Clever Clovers: New Paradigm to Reduce the Environmental Footprint of Ruminants by Breeding Low Methanogenic Forages Utilizing Haplotype Variation.</title>
        <authorList>
            <person name="Kaur P."/>
            <person name="Appels R."/>
            <person name="Bayer P.E."/>
            <person name="Keeble-Gagnere G."/>
            <person name="Wang J."/>
            <person name="Hirakawa H."/>
            <person name="Shirasawa K."/>
            <person name="Vercoe P."/>
            <person name="Stefanova K."/>
            <person name="Durmic Z."/>
            <person name="Nichols P."/>
            <person name="Revell C."/>
            <person name="Isobe S.N."/>
            <person name="Edwards D."/>
            <person name="Erskine W."/>
        </authorList>
    </citation>
    <scope>NUCLEOTIDE SEQUENCE [LARGE SCALE GENOMIC DNA]</scope>
    <source>
        <strain evidence="3">cv. Daliak</strain>
    </source>
</reference>
<evidence type="ECO:0000313" key="2">
    <source>
        <dbReference type="EMBL" id="GAU50714.1"/>
    </source>
</evidence>
<dbReference type="SUPFAM" id="SSF52047">
    <property type="entry name" value="RNI-like"/>
    <property type="match status" value="1"/>
</dbReference>
<dbReference type="InterPro" id="IPR001810">
    <property type="entry name" value="F-box_dom"/>
</dbReference>
<gene>
    <name evidence="2" type="ORF">TSUD_123670</name>
</gene>
<dbReference type="PANTHER" id="PTHR38926">
    <property type="entry name" value="F-BOX DOMAIN CONTAINING PROTEIN, EXPRESSED"/>
    <property type="match status" value="1"/>
</dbReference>
<dbReference type="Proteomes" id="UP000242715">
    <property type="component" value="Unassembled WGS sequence"/>
</dbReference>
<dbReference type="PANTHER" id="PTHR38926:SF2">
    <property type="entry name" value="F-BOX_LRR-REPEAT PROTEIN 21-RELATED"/>
    <property type="match status" value="1"/>
</dbReference>
<dbReference type="Pfam" id="PF00646">
    <property type="entry name" value="F-box"/>
    <property type="match status" value="1"/>
</dbReference>
<protein>
    <recommendedName>
        <fullName evidence="1">F-box domain-containing protein</fullName>
    </recommendedName>
</protein>
<dbReference type="AlphaFoldDB" id="A0A2Z6P2T6"/>
<dbReference type="InterPro" id="IPR036047">
    <property type="entry name" value="F-box-like_dom_sf"/>
</dbReference>
<name>A0A2Z6P2T6_TRISU</name>
<proteinExistence type="predicted"/>
<organism evidence="2 3">
    <name type="scientific">Trifolium subterraneum</name>
    <name type="common">Subterranean clover</name>
    <dbReference type="NCBI Taxonomy" id="3900"/>
    <lineage>
        <taxon>Eukaryota</taxon>
        <taxon>Viridiplantae</taxon>
        <taxon>Streptophyta</taxon>
        <taxon>Embryophyta</taxon>
        <taxon>Tracheophyta</taxon>
        <taxon>Spermatophyta</taxon>
        <taxon>Magnoliopsida</taxon>
        <taxon>eudicotyledons</taxon>
        <taxon>Gunneridae</taxon>
        <taxon>Pentapetalae</taxon>
        <taxon>rosids</taxon>
        <taxon>fabids</taxon>
        <taxon>Fabales</taxon>
        <taxon>Fabaceae</taxon>
        <taxon>Papilionoideae</taxon>
        <taxon>50 kb inversion clade</taxon>
        <taxon>NPAAA clade</taxon>
        <taxon>Hologalegina</taxon>
        <taxon>IRL clade</taxon>
        <taxon>Trifolieae</taxon>
        <taxon>Trifolium</taxon>
    </lineage>
</organism>
<keyword evidence="3" id="KW-1185">Reference proteome</keyword>
<evidence type="ECO:0000259" key="1">
    <source>
        <dbReference type="Pfam" id="PF00646"/>
    </source>
</evidence>
<evidence type="ECO:0000313" key="3">
    <source>
        <dbReference type="Proteomes" id="UP000242715"/>
    </source>
</evidence>
<dbReference type="EMBL" id="DF974850">
    <property type="protein sequence ID" value="GAU50714.1"/>
    <property type="molecule type" value="Genomic_DNA"/>
</dbReference>